<reference evidence="1" key="1">
    <citation type="journal article" date="2021" name="Sci. Adv.">
        <title>The American lobster genome reveals insights on longevity, neural, and immune adaptations.</title>
        <authorList>
            <person name="Polinski J.M."/>
            <person name="Zimin A.V."/>
            <person name="Clark K.F."/>
            <person name="Kohn A.B."/>
            <person name="Sadowski N."/>
            <person name="Timp W."/>
            <person name="Ptitsyn A."/>
            <person name="Khanna P."/>
            <person name="Romanova D.Y."/>
            <person name="Williams P."/>
            <person name="Greenwood S.J."/>
            <person name="Moroz L.L."/>
            <person name="Walt D.R."/>
            <person name="Bodnar A.G."/>
        </authorList>
    </citation>
    <scope>NUCLEOTIDE SEQUENCE</scope>
    <source>
        <strain evidence="1">GMGI-L3</strain>
    </source>
</reference>
<accession>A0A8J5MSW8</accession>
<evidence type="ECO:0000313" key="2">
    <source>
        <dbReference type="Proteomes" id="UP000747542"/>
    </source>
</evidence>
<protein>
    <submittedName>
        <fullName evidence="1">Uncharacterized protein</fullName>
    </submittedName>
</protein>
<dbReference type="EMBL" id="JAHLQT010028013">
    <property type="protein sequence ID" value="KAG7162171.1"/>
    <property type="molecule type" value="Genomic_DNA"/>
</dbReference>
<organism evidence="1 2">
    <name type="scientific">Homarus americanus</name>
    <name type="common">American lobster</name>
    <dbReference type="NCBI Taxonomy" id="6706"/>
    <lineage>
        <taxon>Eukaryota</taxon>
        <taxon>Metazoa</taxon>
        <taxon>Ecdysozoa</taxon>
        <taxon>Arthropoda</taxon>
        <taxon>Crustacea</taxon>
        <taxon>Multicrustacea</taxon>
        <taxon>Malacostraca</taxon>
        <taxon>Eumalacostraca</taxon>
        <taxon>Eucarida</taxon>
        <taxon>Decapoda</taxon>
        <taxon>Pleocyemata</taxon>
        <taxon>Astacidea</taxon>
        <taxon>Nephropoidea</taxon>
        <taxon>Nephropidae</taxon>
        <taxon>Homarus</taxon>
    </lineage>
</organism>
<proteinExistence type="predicted"/>
<comment type="caution">
    <text evidence="1">The sequence shown here is derived from an EMBL/GenBank/DDBJ whole genome shotgun (WGS) entry which is preliminary data.</text>
</comment>
<sequence>MTQHSQSRAACKVYQGVRHISCQSQIVTLSTDVVQQQESGHSCRQVYTVR</sequence>
<keyword evidence="2" id="KW-1185">Reference proteome</keyword>
<evidence type="ECO:0000313" key="1">
    <source>
        <dbReference type="EMBL" id="KAG7162171.1"/>
    </source>
</evidence>
<dbReference type="AlphaFoldDB" id="A0A8J5MSW8"/>
<gene>
    <name evidence="1" type="ORF">Hamer_G010838</name>
</gene>
<dbReference type="Proteomes" id="UP000747542">
    <property type="component" value="Unassembled WGS sequence"/>
</dbReference>
<name>A0A8J5MSW8_HOMAM</name>